<sequence>DGSTPYYSSLIVENEELGINLRIHALFMDSLSLLEKSPALTFDSDTGVAVKEKYRIYQEFFTTDGQREETVAGKLVKRIASSQRWDENGCTKTDDNGNQSLCEFVDLCPFYQNAKWLENDKLRSNFLVALRGSEIASNKRFTYRDLWAHLSLAVLGVPEPKWLETDGHHPCDWLKDQYDGVYNEEEEISGYALANLVRHRIYENYFHGSNFLGTTDWAALESNVLKAKLEGEISPNNTSRNPA</sequence>
<gene>
    <name evidence="1" type="ORF">METZ01_LOCUS478649</name>
</gene>
<feature type="non-terminal residue" evidence="1">
    <location>
        <position position="243"/>
    </location>
</feature>
<name>A0A383C2I5_9ZZZZ</name>
<reference evidence="1" key="1">
    <citation type="submission" date="2018-05" db="EMBL/GenBank/DDBJ databases">
        <authorList>
            <person name="Lanie J.A."/>
            <person name="Ng W.-L."/>
            <person name="Kazmierczak K.M."/>
            <person name="Andrzejewski T.M."/>
            <person name="Davidsen T.M."/>
            <person name="Wayne K.J."/>
            <person name="Tettelin H."/>
            <person name="Glass J.I."/>
            <person name="Rusch D."/>
            <person name="Podicherti R."/>
            <person name="Tsui H.-C.T."/>
            <person name="Winkler M.E."/>
        </authorList>
    </citation>
    <scope>NUCLEOTIDE SEQUENCE</scope>
</reference>
<organism evidence="1">
    <name type="scientific">marine metagenome</name>
    <dbReference type="NCBI Taxonomy" id="408172"/>
    <lineage>
        <taxon>unclassified sequences</taxon>
        <taxon>metagenomes</taxon>
        <taxon>ecological metagenomes</taxon>
    </lineage>
</organism>
<evidence type="ECO:0000313" key="1">
    <source>
        <dbReference type="EMBL" id="SVE25795.1"/>
    </source>
</evidence>
<accession>A0A383C2I5</accession>
<dbReference type="AlphaFoldDB" id="A0A383C2I5"/>
<dbReference type="EMBL" id="UINC01204876">
    <property type="protein sequence ID" value="SVE25795.1"/>
    <property type="molecule type" value="Genomic_DNA"/>
</dbReference>
<protein>
    <submittedName>
        <fullName evidence="1">Uncharacterized protein</fullName>
    </submittedName>
</protein>
<proteinExistence type="predicted"/>
<feature type="non-terminal residue" evidence="1">
    <location>
        <position position="1"/>
    </location>
</feature>